<gene>
    <name evidence="4" type="ORF">DCC88_08085</name>
</gene>
<accession>A0A369KMH0</accession>
<dbReference type="Proteomes" id="UP000253934">
    <property type="component" value="Unassembled WGS sequence"/>
</dbReference>
<keyword evidence="5" id="KW-1185">Reference proteome</keyword>
<feature type="domain" description="DUF2786" evidence="2">
    <location>
        <begin position="140"/>
        <end position="174"/>
    </location>
</feature>
<evidence type="ECO:0000313" key="5">
    <source>
        <dbReference type="Proteomes" id="UP000253934"/>
    </source>
</evidence>
<sequence length="373" mass="44011">MNFDFIFECLHTKMVLQLNREYDQICYQYNIKLQKPLIIIKDLKSAWGQWDHEQKVLSLSSKLVKEYSWDIVIQVLKHEMAHQIASEIYGTSDHHGKGFLKACETIAVSPEFCKASLNIESKITHWKETFLKTEDSFISRKIERLLNLAQSGNEHEAILAMEKVHELYSKYHIDKIIGEQQLEYQCLTIKINKKRVPNTYLQISAILQRYYFVNVIYSELYEPLCDESHKTIELLGTKQNLLMAEHVFYFLQERMESLWLQYQSQKSVSSKFKLSFQRGLITGFQNKLENISQNKNSYINKLDKISNHLILLENHKLNHFTNHIFPKQNQKNCNSNKVYTEHYNYGKVEGKKLNVTKPLKSSKSEKNILKFLT</sequence>
<evidence type="ECO:0000259" key="3">
    <source>
        <dbReference type="Pfam" id="PF23771"/>
    </source>
</evidence>
<dbReference type="InterPro" id="IPR006640">
    <property type="entry name" value="SprT-like_domain"/>
</dbReference>
<dbReference type="Pfam" id="PF23771">
    <property type="entry name" value="DUF7168"/>
    <property type="match status" value="1"/>
</dbReference>
<feature type="domain" description="DUF7168" evidence="3">
    <location>
        <begin position="190"/>
        <end position="293"/>
    </location>
</feature>
<dbReference type="Pfam" id="PF10263">
    <property type="entry name" value="SprT-like"/>
    <property type="match status" value="1"/>
</dbReference>
<dbReference type="AlphaFoldDB" id="A0A369KMH0"/>
<evidence type="ECO:0000259" key="2">
    <source>
        <dbReference type="Pfam" id="PF10979"/>
    </source>
</evidence>
<dbReference type="Gene3D" id="3.30.2010.10">
    <property type="entry name" value="Metalloproteases ('zincins'), catalytic domain"/>
    <property type="match status" value="1"/>
</dbReference>
<comment type="caution">
    <text evidence="4">The sequence shown here is derived from an EMBL/GenBank/DDBJ whole genome shotgun (WGS) entry which is preliminary data.</text>
</comment>
<feature type="domain" description="SprT-like" evidence="1">
    <location>
        <begin position="14"/>
        <end position="109"/>
    </location>
</feature>
<organism evidence="4 5">
    <name type="scientific">Spirobacillus cienkowskii</name>
    <dbReference type="NCBI Taxonomy" id="495820"/>
    <lineage>
        <taxon>Bacteria</taxon>
        <taxon>Pseudomonadati</taxon>
        <taxon>Bdellovibrionota</taxon>
        <taxon>Oligoflexia</taxon>
        <taxon>Silvanigrellales</taxon>
        <taxon>Spirobacillus</taxon>
    </lineage>
</organism>
<dbReference type="InterPro" id="IPR024498">
    <property type="entry name" value="DUF2786"/>
</dbReference>
<protein>
    <submittedName>
        <fullName evidence="4">DUF2786 domain-containing protein</fullName>
    </submittedName>
</protein>
<dbReference type="Pfam" id="PF10979">
    <property type="entry name" value="DUF2786"/>
    <property type="match status" value="1"/>
</dbReference>
<dbReference type="EMBL" id="QOVW01000073">
    <property type="protein sequence ID" value="RDB35851.1"/>
    <property type="molecule type" value="Genomic_DNA"/>
</dbReference>
<name>A0A369KMH0_9BACT</name>
<dbReference type="GO" id="GO:0006950">
    <property type="term" value="P:response to stress"/>
    <property type="evidence" value="ECO:0007669"/>
    <property type="project" value="UniProtKB-ARBA"/>
</dbReference>
<dbReference type="InterPro" id="IPR055592">
    <property type="entry name" value="DUF7168"/>
</dbReference>
<proteinExistence type="predicted"/>
<evidence type="ECO:0000313" key="4">
    <source>
        <dbReference type="EMBL" id="RDB35851.1"/>
    </source>
</evidence>
<reference evidence="4" key="1">
    <citation type="submission" date="2018-04" db="EMBL/GenBank/DDBJ databases">
        <title>Draft genome sequence of the Candidatus Spirobacillus cienkowskii, a pathogen of freshwater Daphnia species, reconstructed from hemolymph metagenomic reads.</title>
        <authorList>
            <person name="Bresciani L."/>
            <person name="Lemos L.N."/>
            <person name="Wale N."/>
            <person name="Lin J.Y."/>
            <person name="Fernandes G.R."/>
            <person name="Duffy M.A."/>
            <person name="Rodrigues J.M."/>
        </authorList>
    </citation>
    <scope>NUCLEOTIDE SEQUENCE [LARGE SCALE GENOMIC DNA]</scope>
    <source>
        <strain evidence="4">Binning01</strain>
    </source>
</reference>
<evidence type="ECO:0000259" key="1">
    <source>
        <dbReference type="Pfam" id="PF10263"/>
    </source>
</evidence>